<dbReference type="Proteomes" id="UP000008974">
    <property type="component" value="Unassembled WGS sequence"/>
</dbReference>
<organism evidence="1 2">
    <name type="scientific">Giardia intestinalis (strain P15)</name>
    <name type="common">Giardia lamblia</name>
    <dbReference type="NCBI Taxonomy" id="658858"/>
    <lineage>
        <taxon>Eukaryota</taxon>
        <taxon>Metamonada</taxon>
        <taxon>Diplomonadida</taxon>
        <taxon>Hexamitidae</taxon>
        <taxon>Giardiinae</taxon>
        <taxon>Giardia</taxon>
    </lineage>
</organism>
<protein>
    <submittedName>
        <fullName evidence="1">Uncharacterized protein</fullName>
    </submittedName>
</protein>
<dbReference type="EMBL" id="ACVC01000149">
    <property type="protein sequence ID" value="EFO63032.1"/>
    <property type="molecule type" value="Genomic_DNA"/>
</dbReference>
<dbReference type="OrthoDB" id="10253727at2759"/>
<dbReference type="VEuPathDB" id="GiardiaDB:GLP15_4543"/>
<name>E1F3D0_GIAIA</name>
<comment type="caution">
    <text evidence="1">The sequence shown here is derived from an EMBL/GenBank/DDBJ whole genome shotgun (WGS) entry which is preliminary data.</text>
</comment>
<proteinExistence type="predicted"/>
<accession>E1F3D0</accession>
<evidence type="ECO:0000313" key="2">
    <source>
        <dbReference type="Proteomes" id="UP000008974"/>
    </source>
</evidence>
<evidence type="ECO:0000313" key="1">
    <source>
        <dbReference type="EMBL" id="EFO63032.1"/>
    </source>
</evidence>
<dbReference type="OMA" id="IRWYEAE"/>
<dbReference type="AlphaFoldDB" id="E1F3D0"/>
<gene>
    <name evidence="1" type="ORF">GLP15_4543</name>
</gene>
<sequence length="168" mass="18856">MAMELCVPVPFDLDEEVVFLEQNGSMYHVTTRQILLGEENAHTAWISKKFSCRCRLVDKASQSWPSASCGESTFKSDASRQPGFVLDRGTETNLQNAKVAVNALIDAAVELIDTLQATENRVLELNNDASFIRWYEAERDPESQESRKAIVAQIFSTLIEEREAQNAL</sequence>
<reference evidence="1 2" key="1">
    <citation type="journal article" date="2010" name="BMC Genomics">
        <title>Genome analysis and comparative genomics of a Giardia intestinalis assemblage E isolate.</title>
        <authorList>
            <person name="Jerlstrom-Hultqvist J."/>
            <person name="Franzen O."/>
            <person name="Ankarklev J."/>
            <person name="Xu F."/>
            <person name="Nohynkova E."/>
            <person name="Andersson J.O."/>
            <person name="Svard S.G."/>
            <person name="Andersson B."/>
        </authorList>
    </citation>
    <scope>NUCLEOTIDE SEQUENCE [LARGE SCALE GENOMIC DNA]</scope>
    <source>
        <strain evidence="1 2">P15</strain>
    </source>
</reference>